<evidence type="ECO:0008006" key="4">
    <source>
        <dbReference type="Google" id="ProtNLM"/>
    </source>
</evidence>
<name>A0A8S1KMR0_PARPR</name>
<dbReference type="InterPro" id="IPR006594">
    <property type="entry name" value="LisH"/>
</dbReference>
<gene>
    <name evidence="2" type="ORF">PPRIM_AZ9-3.1.T0210363</name>
</gene>
<organism evidence="2 3">
    <name type="scientific">Paramecium primaurelia</name>
    <dbReference type="NCBI Taxonomy" id="5886"/>
    <lineage>
        <taxon>Eukaryota</taxon>
        <taxon>Sar</taxon>
        <taxon>Alveolata</taxon>
        <taxon>Ciliophora</taxon>
        <taxon>Intramacronucleata</taxon>
        <taxon>Oligohymenophorea</taxon>
        <taxon>Peniculida</taxon>
        <taxon>Parameciidae</taxon>
        <taxon>Paramecium</taxon>
    </lineage>
</organism>
<evidence type="ECO:0000256" key="1">
    <source>
        <dbReference type="SAM" id="Coils"/>
    </source>
</evidence>
<evidence type="ECO:0000313" key="2">
    <source>
        <dbReference type="EMBL" id="CAD8054232.1"/>
    </source>
</evidence>
<dbReference type="EMBL" id="CAJJDM010000019">
    <property type="protein sequence ID" value="CAD8054232.1"/>
    <property type="molecule type" value="Genomic_DNA"/>
</dbReference>
<dbReference type="AlphaFoldDB" id="A0A8S1KMR0"/>
<feature type="coiled-coil region" evidence="1">
    <location>
        <begin position="265"/>
        <end position="308"/>
    </location>
</feature>
<dbReference type="PANTHER" id="PTHR39063:SF1">
    <property type="entry name" value="OFD1 CENTRIOLE AND CENTRIOLAR SATELLITE PROTEIN"/>
    <property type="match status" value="1"/>
</dbReference>
<evidence type="ECO:0000313" key="3">
    <source>
        <dbReference type="Proteomes" id="UP000688137"/>
    </source>
</evidence>
<dbReference type="Proteomes" id="UP000688137">
    <property type="component" value="Unassembled WGS sequence"/>
</dbReference>
<dbReference type="OMA" id="YEAQIHA"/>
<keyword evidence="3" id="KW-1185">Reference proteome</keyword>
<accession>A0A8S1KMR0</accession>
<dbReference type="PANTHER" id="PTHR39063">
    <property type="entry name" value="ORAL-FACIAL-DIGITAL SYNDROME 1 PROTEIN HOMOLOG"/>
    <property type="match status" value="1"/>
</dbReference>
<keyword evidence="1" id="KW-0175">Coiled coil</keyword>
<sequence>MDQSFNDLKFQLQQELQKEGMVENMKTQLRYKLLERLQMQQKKIPSSDKVSESEMLLKRVLASAVADYLREAKMDYSLSVFVPETTFGAALLNKEELKILLKIDNLQGSILSQMFSDIMLLKPKEPLKSNAATQTFYGDAVINLEQKLSMVDNMYKSKIENELLKPQYDMEERILKMKREYEQRLKTEIATETTRIREFEAQHIRLEEADKYRQKLQDYREELEKNFQEKLNVLRERENDTLKMAAQKTKELESLNYQYRQKILKEHEIIKLKEQEIEKQRISNEESLKFQKAKLDVMERDLSKKLAEANGNEDVIKRKYEAQIHAAKASAETEFYEEREQIRNKLKQLEGDLRNMENLKSTIKTLQRENEQLVEENKKYVEQVREVKKRRKEMEYEYEQMKENLRAVSDAQRRDQELCRKYETDIRLKEEEMTLYKTTINHKDGMLNDHKVLQQEQIKKLQKEIEQYQKKVEAQELLIKDLQVKENHSPNFDIQSALFKGNIADSQLMQYNFQDHNNKMKQIHNELDENRMRRREEIKRLQENAVVSLNTEPALKFDNVWDVYNSSVNYSQIGGVQYRSKLHEDYQGGKIFQTGEDAQSQVIQSGVFQKKPGQGGTHQQQQNIIEETYSELM</sequence>
<feature type="coiled-coil region" evidence="1">
    <location>
        <begin position="182"/>
        <end position="240"/>
    </location>
</feature>
<proteinExistence type="predicted"/>
<comment type="caution">
    <text evidence="2">The sequence shown here is derived from an EMBL/GenBank/DDBJ whole genome shotgun (WGS) entry which is preliminary data.</text>
</comment>
<reference evidence="2" key="1">
    <citation type="submission" date="2021-01" db="EMBL/GenBank/DDBJ databases">
        <authorList>
            <consortium name="Genoscope - CEA"/>
            <person name="William W."/>
        </authorList>
    </citation>
    <scope>NUCLEOTIDE SEQUENCE</scope>
</reference>
<feature type="coiled-coil region" evidence="1">
    <location>
        <begin position="451"/>
        <end position="485"/>
    </location>
</feature>
<dbReference type="GO" id="GO:0005576">
    <property type="term" value="C:extracellular region"/>
    <property type="evidence" value="ECO:0007669"/>
    <property type="project" value="GOC"/>
</dbReference>
<dbReference type="GO" id="GO:0060287">
    <property type="term" value="P:epithelial cilium movement involved in determination of left/right asymmetry"/>
    <property type="evidence" value="ECO:0007669"/>
    <property type="project" value="TreeGrafter"/>
</dbReference>
<protein>
    <recommendedName>
        <fullName evidence="4">LisH domain-containing protein</fullName>
    </recommendedName>
</protein>
<feature type="coiled-coil region" evidence="1">
    <location>
        <begin position="332"/>
        <end position="411"/>
    </location>
</feature>
<dbReference type="GO" id="GO:0036064">
    <property type="term" value="C:ciliary basal body"/>
    <property type="evidence" value="ECO:0007669"/>
    <property type="project" value="TreeGrafter"/>
</dbReference>
<dbReference type="Pfam" id="PF16045">
    <property type="entry name" value="LisH_2"/>
    <property type="match status" value="1"/>
</dbReference>
<dbReference type="InterPro" id="IPR055289">
    <property type="entry name" value="OFD1"/>
</dbReference>